<name>A0AAF0FJA3_9CAUD</name>
<evidence type="ECO:0000313" key="1">
    <source>
        <dbReference type="EMBL" id="WFG40866.1"/>
    </source>
</evidence>
<sequence>MDTETALIRSLTHADWLTDLAVNLHFPGSYLSWNDRMAEAIDLLMECAGLEAYEGDTGRTIIAFPHRTRRKRPAFIAIHSGRNYEFDEAFARITGATFTIEFVEAGKYGVAGESAADTAGTEAEDTALQH</sequence>
<protein>
    <submittedName>
        <fullName evidence="1">Uncharacterized protein</fullName>
    </submittedName>
</protein>
<keyword evidence="2" id="KW-1185">Reference proteome</keyword>
<evidence type="ECO:0000313" key="2">
    <source>
        <dbReference type="Proteomes" id="UP001218881"/>
    </source>
</evidence>
<dbReference type="EMBL" id="OQ376857">
    <property type="protein sequence ID" value="WFG40866.1"/>
    <property type="molecule type" value="Genomic_DNA"/>
</dbReference>
<gene>
    <name evidence="1" type="ORF">ParaKuw1_00033</name>
</gene>
<dbReference type="Proteomes" id="UP001218881">
    <property type="component" value="Segment"/>
</dbReference>
<accession>A0AAF0FJA3</accession>
<proteinExistence type="predicted"/>
<reference evidence="1" key="1">
    <citation type="submission" date="2023-02" db="EMBL/GenBank/DDBJ databases">
        <authorList>
            <person name="Rihtman B."/>
        </authorList>
    </citation>
    <scope>NUCLEOTIDE SEQUENCE</scope>
</reference>
<organism evidence="1 2">
    <name type="scientific">Paracoccus phage ParKuw1</name>
    <dbReference type="NCBI Taxonomy" id="3032415"/>
    <lineage>
        <taxon>Viruses</taxon>
        <taxon>Duplodnaviria</taxon>
        <taxon>Heunggongvirae</taxon>
        <taxon>Uroviricota</taxon>
        <taxon>Caudoviricetes</taxon>
        <taxon>Autographivirales</taxon>
        <taxon>Autographivirales incertae sedis</taxon>
        <taxon>Kuwvirus</taxon>
        <taxon>Kuwvirus ParKuw1</taxon>
    </lineage>
</organism>